<evidence type="ECO:0000256" key="1">
    <source>
        <dbReference type="SAM" id="MobiDB-lite"/>
    </source>
</evidence>
<dbReference type="InterPro" id="IPR036513">
    <property type="entry name" value="STAS_dom_sf"/>
</dbReference>
<protein>
    <recommendedName>
        <fullName evidence="2">STAS domain-containing protein</fullName>
    </recommendedName>
</protein>
<dbReference type="Pfam" id="PF13466">
    <property type="entry name" value="STAS_2"/>
    <property type="match status" value="1"/>
</dbReference>
<keyword evidence="4" id="KW-1185">Reference proteome</keyword>
<feature type="domain" description="STAS" evidence="2">
    <location>
        <begin position="54"/>
        <end position="140"/>
    </location>
</feature>
<comment type="caution">
    <text evidence="3">The sequence shown here is derived from an EMBL/GenBank/DDBJ whole genome shotgun (WGS) entry which is preliminary data.</text>
</comment>
<organism evidence="3 4">
    <name type="scientific">Actinoplanes auranticolor</name>
    <dbReference type="NCBI Taxonomy" id="47988"/>
    <lineage>
        <taxon>Bacteria</taxon>
        <taxon>Bacillati</taxon>
        <taxon>Actinomycetota</taxon>
        <taxon>Actinomycetes</taxon>
        <taxon>Micromonosporales</taxon>
        <taxon>Micromonosporaceae</taxon>
        <taxon>Actinoplanes</taxon>
    </lineage>
</organism>
<sequence length="160" mass="17165">MRFRQRSAAPDPGMLRASQGGTMPPDSHGAYQIREACRTIAAFASPVDTATLITISDTRHPSGVLTVTVTGDLDFGTASTFYRQICGLLDGRYGGGVELDFSRLNFCDLAGWRAVHAVAETAATMGYQARITAAASCLDVVLRLCHIPVFLGYRPPQKAL</sequence>
<accession>A0A919S2Q6</accession>
<dbReference type="PROSITE" id="PS50801">
    <property type="entry name" value="STAS"/>
    <property type="match status" value="1"/>
</dbReference>
<proteinExistence type="predicted"/>
<dbReference type="SUPFAM" id="SSF52091">
    <property type="entry name" value="SpoIIaa-like"/>
    <property type="match status" value="1"/>
</dbReference>
<dbReference type="InterPro" id="IPR002645">
    <property type="entry name" value="STAS_dom"/>
</dbReference>
<dbReference type="InterPro" id="IPR058548">
    <property type="entry name" value="MlaB-like_STAS"/>
</dbReference>
<dbReference type="AlphaFoldDB" id="A0A919S2Q6"/>
<dbReference type="EMBL" id="BOQL01000001">
    <property type="protein sequence ID" value="GIM62838.1"/>
    <property type="molecule type" value="Genomic_DNA"/>
</dbReference>
<evidence type="ECO:0000313" key="3">
    <source>
        <dbReference type="EMBL" id="GIM62838.1"/>
    </source>
</evidence>
<evidence type="ECO:0000259" key="2">
    <source>
        <dbReference type="PROSITE" id="PS50801"/>
    </source>
</evidence>
<gene>
    <name evidence="3" type="ORF">Aau02nite_00140</name>
</gene>
<name>A0A919S2Q6_9ACTN</name>
<feature type="region of interest" description="Disordered" evidence="1">
    <location>
        <begin position="1"/>
        <end position="28"/>
    </location>
</feature>
<dbReference type="CDD" id="cd07043">
    <property type="entry name" value="STAS_anti-anti-sigma_factors"/>
    <property type="match status" value="1"/>
</dbReference>
<reference evidence="3" key="1">
    <citation type="submission" date="2021-03" db="EMBL/GenBank/DDBJ databases">
        <title>Whole genome shotgun sequence of Actinoplanes auranticolor NBRC 12245.</title>
        <authorList>
            <person name="Komaki H."/>
            <person name="Tamura T."/>
        </authorList>
    </citation>
    <scope>NUCLEOTIDE SEQUENCE</scope>
    <source>
        <strain evidence="3">NBRC 12245</strain>
    </source>
</reference>
<evidence type="ECO:0000313" key="4">
    <source>
        <dbReference type="Proteomes" id="UP000681340"/>
    </source>
</evidence>
<dbReference type="Proteomes" id="UP000681340">
    <property type="component" value="Unassembled WGS sequence"/>
</dbReference>
<dbReference type="Gene3D" id="3.30.750.24">
    <property type="entry name" value="STAS domain"/>
    <property type="match status" value="1"/>
</dbReference>